<keyword evidence="3" id="KW-0813">Transport</keyword>
<feature type="transmembrane region" description="Helical" evidence="8">
    <location>
        <begin position="198"/>
        <end position="220"/>
    </location>
</feature>
<evidence type="ECO:0000256" key="8">
    <source>
        <dbReference type="RuleBase" id="RU363041"/>
    </source>
</evidence>
<dbReference type="eggNOG" id="COG0730">
    <property type="taxonomic scope" value="Bacteria"/>
</dbReference>
<evidence type="ECO:0000256" key="2">
    <source>
        <dbReference type="ARBA" id="ARBA00009142"/>
    </source>
</evidence>
<evidence type="ECO:0000256" key="7">
    <source>
        <dbReference type="ARBA" id="ARBA00023136"/>
    </source>
</evidence>
<dbReference type="PANTHER" id="PTHR30269">
    <property type="entry name" value="TRANSMEMBRANE PROTEIN YFCA"/>
    <property type="match status" value="1"/>
</dbReference>
<dbReference type="InterPro" id="IPR052017">
    <property type="entry name" value="TSUP"/>
</dbReference>
<comment type="subcellular location">
    <subcellularLocation>
        <location evidence="1 8">Cell membrane</location>
        <topology evidence="1 8">Multi-pass membrane protein</topology>
    </subcellularLocation>
</comment>
<protein>
    <recommendedName>
        <fullName evidence="8">Probable membrane transporter protein</fullName>
    </recommendedName>
</protein>
<comment type="caution">
    <text evidence="9">The sequence shown here is derived from an EMBL/GenBank/DDBJ whole genome shotgun (WGS) entry which is preliminary data.</text>
</comment>
<evidence type="ECO:0000256" key="1">
    <source>
        <dbReference type="ARBA" id="ARBA00004651"/>
    </source>
</evidence>
<dbReference type="EMBL" id="AONI01000006">
    <property type="protein sequence ID" value="EPX81105.1"/>
    <property type="molecule type" value="Genomic_DNA"/>
</dbReference>
<evidence type="ECO:0000313" key="10">
    <source>
        <dbReference type="Proteomes" id="UP000015351"/>
    </source>
</evidence>
<evidence type="ECO:0000256" key="5">
    <source>
        <dbReference type="ARBA" id="ARBA00022692"/>
    </source>
</evidence>
<evidence type="ECO:0000313" key="9">
    <source>
        <dbReference type="EMBL" id="EPX81105.1"/>
    </source>
</evidence>
<keyword evidence="5 8" id="KW-0812">Transmembrane</keyword>
<feature type="transmembrane region" description="Helical" evidence="8">
    <location>
        <begin position="170"/>
        <end position="189"/>
    </location>
</feature>
<dbReference type="Pfam" id="PF01925">
    <property type="entry name" value="TauE"/>
    <property type="match status" value="1"/>
</dbReference>
<feature type="transmembrane region" description="Helical" evidence="8">
    <location>
        <begin position="99"/>
        <end position="118"/>
    </location>
</feature>
<accession>S9RSU2</accession>
<evidence type="ECO:0000256" key="4">
    <source>
        <dbReference type="ARBA" id="ARBA00022475"/>
    </source>
</evidence>
<dbReference type="Proteomes" id="UP000015351">
    <property type="component" value="Unassembled WGS sequence"/>
</dbReference>
<dbReference type="PANTHER" id="PTHR30269:SF37">
    <property type="entry name" value="MEMBRANE TRANSPORTER PROTEIN"/>
    <property type="match status" value="1"/>
</dbReference>
<gene>
    <name evidence="9" type="ORF">thalar_00552</name>
</gene>
<dbReference type="HOGENOM" id="CLU_054750_5_6_5"/>
<keyword evidence="10" id="KW-1185">Reference proteome</keyword>
<name>S9RSU2_9RHOB</name>
<feature type="transmembrane region" description="Helical" evidence="8">
    <location>
        <begin position="7"/>
        <end position="37"/>
    </location>
</feature>
<comment type="similarity">
    <text evidence="2 8">Belongs to the 4-toluene sulfonate uptake permease (TSUP) (TC 2.A.102) family.</text>
</comment>
<dbReference type="GO" id="GO:0005886">
    <property type="term" value="C:plasma membrane"/>
    <property type="evidence" value="ECO:0007669"/>
    <property type="project" value="UniProtKB-SubCell"/>
</dbReference>
<dbReference type="AlphaFoldDB" id="S9RSU2"/>
<dbReference type="STRING" id="1123360.thalar_00552"/>
<proteinExistence type="inferred from homology"/>
<dbReference type="PATRIC" id="fig|1123360.3.peg.547"/>
<keyword evidence="4 8" id="KW-1003">Cell membrane</keyword>
<evidence type="ECO:0000256" key="3">
    <source>
        <dbReference type="ARBA" id="ARBA00022448"/>
    </source>
</evidence>
<feature type="transmembrane region" description="Helical" evidence="8">
    <location>
        <begin position="75"/>
        <end position="93"/>
    </location>
</feature>
<reference evidence="10" key="1">
    <citation type="journal article" date="2013" name="Stand. Genomic Sci.">
        <title>Genome sequence of the Litoreibacter arenae type strain (DSM 19593(T)), a member of the Roseobacter clade isolated from sea sand.</title>
        <authorList>
            <person name="Riedel T."/>
            <person name="Fiebig A."/>
            <person name="Petersen J."/>
            <person name="Gronow S."/>
            <person name="Kyrpides N.C."/>
            <person name="Goker M."/>
            <person name="Klenk H.P."/>
        </authorList>
    </citation>
    <scope>NUCLEOTIDE SEQUENCE [LARGE SCALE GENOMIC DNA]</scope>
    <source>
        <strain evidence="10">DSM 19593</strain>
    </source>
</reference>
<feature type="transmembrane region" description="Helical" evidence="8">
    <location>
        <begin position="43"/>
        <end position="63"/>
    </location>
</feature>
<organism evidence="9 10">
    <name type="scientific">Litoreibacter arenae DSM 19593</name>
    <dbReference type="NCBI Taxonomy" id="1123360"/>
    <lineage>
        <taxon>Bacteria</taxon>
        <taxon>Pseudomonadati</taxon>
        <taxon>Pseudomonadota</taxon>
        <taxon>Alphaproteobacteria</taxon>
        <taxon>Rhodobacterales</taxon>
        <taxon>Roseobacteraceae</taxon>
        <taxon>Litoreibacter</taxon>
    </lineage>
</organism>
<dbReference type="InterPro" id="IPR002781">
    <property type="entry name" value="TM_pro_TauE-like"/>
</dbReference>
<feature type="transmembrane region" description="Helical" evidence="8">
    <location>
        <begin position="130"/>
        <end position="150"/>
    </location>
</feature>
<feature type="transmembrane region" description="Helical" evidence="8">
    <location>
        <begin position="226"/>
        <end position="244"/>
    </location>
</feature>
<sequence>MMETDFLLILAIGAASGGFINGLAGFGTALFALGFWLQIMPPAQAVSIVVVMSVISGLQGVWLVRRSILDQPRRLARFLLPALVGVPLGVAALSVLEPVVLKLIIAGFLILYGGFFTLRSALPKLERPTPVIDGLIGFAGGILGGAASLSGALPTMWCAMRPWPKSETRAVLQPFNVVVLGVTALVFAFKGAYTTQTLTYIAVALPVTMIFAQIGITVFKRLTDDQFRRLLIAMMLVSGLVLLAREVF</sequence>
<evidence type="ECO:0000256" key="6">
    <source>
        <dbReference type="ARBA" id="ARBA00022989"/>
    </source>
</evidence>
<keyword evidence="6 8" id="KW-1133">Transmembrane helix</keyword>
<keyword evidence="7 8" id="KW-0472">Membrane</keyword>